<evidence type="ECO:0000256" key="9">
    <source>
        <dbReference type="SAM" id="MobiDB-lite"/>
    </source>
</evidence>
<dbReference type="GO" id="GO:0005730">
    <property type="term" value="C:nucleolus"/>
    <property type="evidence" value="ECO:0007669"/>
    <property type="project" value="TreeGrafter"/>
</dbReference>
<keyword evidence="4" id="KW-0378">Hydrolase</keyword>
<dbReference type="AlphaFoldDB" id="A0A4P6XKX3"/>
<dbReference type="GO" id="GO:0000467">
    <property type="term" value="P:exonucleolytic trimming to generate mature 3'-end of 5.8S rRNA from tricistronic rRNA transcript (SSU-rRNA, 5.8S rRNA, LSU-rRNA)"/>
    <property type="evidence" value="ECO:0007669"/>
    <property type="project" value="InterPro"/>
</dbReference>
<keyword evidence="2" id="KW-0698">rRNA processing</keyword>
<dbReference type="InterPro" id="IPR012588">
    <property type="entry name" value="Exosome-assoc_fac_Rrp6_N"/>
</dbReference>
<dbReference type="Pfam" id="PF00570">
    <property type="entry name" value="HRDC"/>
    <property type="match status" value="1"/>
</dbReference>
<evidence type="ECO:0000256" key="2">
    <source>
        <dbReference type="ARBA" id="ARBA00022552"/>
    </source>
</evidence>
<organism evidence="11 12">
    <name type="scientific">Metschnikowia aff. pulcherrima</name>
    <dbReference type="NCBI Taxonomy" id="2163413"/>
    <lineage>
        <taxon>Eukaryota</taxon>
        <taxon>Fungi</taxon>
        <taxon>Dikarya</taxon>
        <taxon>Ascomycota</taxon>
        <taxon>Saccharomycotina</taxon>
        <taxon>Pichiomycetes</taxon>
        <taxon>Metschnikowiaceae</taxon>
        <taxon>Metschnikowia</taxon>
    </lineage>
</organism>
<dbReference type="PROSITE" id="PS50967">
    <property type="entry name" value="HRDC"/>
    <property type="match status" value="1"/>
</dbReference>
<dbReference type="EMBL" id="CP034457">
    <property type="protein sequence ID" value="QBM87900.1"/>
    <property type="molecule type" value="Genomic_DNA"/>
</dbReference>
<dbReference type="CDD" id="cd06147">
    <property type="entry name" value="Rrp6p_like_exo"/>
    <property type="match status" value="1"/>
</dbReference>
<dbReference type="PANTHER" id="PTHR12124:SF47">
    <property type="entry name" value="EXOSOME COMPONENT 10"/>
    <property type="match status" value="1"/>
</dbReference>
<dbReference type="GO" id="GO:0071040">
    <property type="term" value="P:nuclear polyadenylation-dependent antisense transcript catabolic process"/>
    <property type="evidence" value="ECO:0007669"/>
    <property type="project" value="TreeGrafter"/>
</dbReference>
<feature type="region of interest" description="Disordered" evidence="9">
    <location>
        <begin position="614"/>
        <end position="645"/>
    </location>
</feature>
<dbReference type="GO" id="GO:0071051">
    <property type="term" value="P:poly(A)-dependent snoRNA 3'-end processing"/>
    <property type="evidence" value="ECO:0007669"/>
    <property type="project" value="TreeGrafter"/>
</dbReference>
<dbReference type="GO" id="GO:0071039">
    <property type="term" value="P:nuclear polyadenylation-dependent CUT catabolic process"/>
    <property type="evidence" value="ECO:0007669"/>
    <property type="project" value="TreeGrafter"/>
</dbReference>
<feature type="region of interest" description="Disordered" evidence="9">
    <location>
        <begin position="684"/>
        <end position="727"/>
    </location>
</feature>
<dbReference type="SMART" id="SM00474">
    <property type="entry name" value="35EXOc"/>
    <property type="match status" value="1"/>
</dbReference>
<dbReference type="GO" id="GO:0000166">
    <property type="term" value="F:nucleotide binding"/>
    <property type="evidence" value="ECO:0007669"/>
    <property type="project" value="InterPro"/>
</dbReference>
<evidence type="ECO:0000256" key="8">
    <source>
        <dbReference type="ARBA" id="ARBA00043957"/>
    </source>
</evidence>
<dbReference type="Gene3D" id="1.10.150.80">
    <property type="entry name" value="HRDC domain"/>
    <property type="match status" value="1"/>
</dbReference>
<keyword evidence="7" id="KW-0539">Nucleus</keyword>
<dbReference type="GO" id="GO:0003727">
    <property type="term" value="F:single-stranded RNA binding"/>
    <property type="evidence" value="ECO:0007669"/>
    <property type="project" value="TreeGrafter"/>
</dbReference>
<dbReference type="InterPro" id="IPR012337">
    <property type="entry name" value="RNaseH-like_sf"/>
</dbReference>
<evidence type="ECO:0000256" key="3">
    <source>
        <dbReference type="ARBA" id="ARBA00022722"/>
    </source>
</evidence>
<dbReference type="SUPFAM" id="SSF47819">
    <property type="entry name" value="HRDC-like"/>
    <property type="match status" value="1"/>
</dbReference>
<dbReference type="Gene3D" id="3.30.420.10">
    <property type="entry name" value="Ribonuclease H-like superfamily/Ribonuclease H"/>
    <property type="match status" value="1"/>
</dbReference>
<dbReference type="GO" id="GO:0071035">
    <property type="term" value="P:nuclear polyadenylation-dependent rRNA catabolic process"/>
    <property type="evidence" value="ECO:0007669"/>
    <property type="project" value="TreeGrafter"/>
</dbReference>
<feature type="domain" description="HRDC" evidence="10">
    <location>
        <begin position="434"/>
        <end position="515"/>
    </location>
</feature>
<evidence type="ECO:0000256" key="5">
    <source>
        <dbReference type="ARBA" id="ARBA00022835"/>
    </source>
</evidence>
<dbReference type="FunFam" id="3.30.420.10:FF:000059">
    <property type="entry name" value="Exosome complex exonuclease Rrp6"/>
    <property type="match status" value="1"/>
</dbReference>
<dbReference type="InterPro" id="IPR045092">
    <property type="entry name" value="Rrp6-like"/>
</dbReference>
<protein>
    <submittedName>
        <fullName evidence="11">Exosome complex exonuclease RRP6</fullName>
    </submittedName>
</protein>
<dbReference type="Pfam" id="PF08066">
    <property type="entry name" value="PMC2NT"/>
    <property type="match status" value="1"/>
</dbReference>
<keyword evidence="3" id="KW-0540">Nuclease</keyword>
<accession>A0A4P6XKX3</accession>
<keyword evidence="12" id="KW-1185">Reference proteome</keyword>
<evidence type="ECO:0000313" key="11">
    <source>
        <dbReference type="EMBL" id="QBM87900.1"/>
    </source>
</evidence>
<dbReference type="InterPro" id="IPR036397">
    <property type="entry name" value="RNaseH_sf"/>
</dbReference>
<evidence type="ECO:0000256" key="1">
    <source>
        <dbReference type="ARBA" id="ARBA00004123"/>
    </source>
</evidence>
<evidence type="ECO:0000256" key="6">
    <source>
        <dbReference type="ARBA" id="ARBA00022839"/>
    </source>
</evidence>
<comment type="similarity">
    <text evidence="8">Belongs to the exosome component 10/RRP6 family.</text>
</comment>
<dbReference type="SUPFAM" id="SSF53098">
    <property type="entry name" value="Ribonuclease H-like"/>
    <property type="match status" value="1"/>
</dbReference>
<dbReference type="InterPro" id="IPR044876">
    <property type="entry name" value="HRDC_dom_sf"/>
</dbReference>
<feature type="compositionally biased region" description="Acidic residues" evidence="9">
    <location>
        <begin position="633"/>
        <end position="644"/>
    </location>
</feature>
<name>A0A4P6XKX3_9ASCO</name>
<dbReference type="GO" id="GO:0071036">
    <property type="term" value="P:nuclear polyadenylation-dependent snoRNA catabolic process"/>
    <property type="evidence" value="ECO:0007669"/>
    <property type="project" value="TreeGrafter"/>
</dbReference>
<keyword evidence="5" id="KW-0271">Exosome</keyword>
<evidence type="ECO:0000256" key="4">
    <source>
        <dbReference type="ARBA" id="ARBA00022801"/>
    </source>
</evidence>
<gene>
    <name evidence="11" type="primary">MPUL0B11140</name>
    <name evidence="11" type="ORF">METSCH_B11140</name>
</gene>
<dbReference type="STRING" id="2163413.A0A4P6XKX3"/>
<feature type="compositionally biased region" description="Polar residues" evidence="9">
    <location>
        <begin position="717"/>
        <end position="727"/>
    </location>
</feature>
<dbReference type="InterPro" id="IPR002562">
    <property type="entry name" value="3'-5'_exonuclease_dom"/>
</dbReference>
<dbReference type="GO" id="GO:0071044">
    <property type="term" value="P:histone mRNA catabolic process"/>
    <property type="evidence" value="ECO:0007669"/>
    <property type="project" value="TreeGrafter"/>
</dbReference>
<proteinExistence type="inferred from homology"/>
<dbReference type="Pfam" id="PF01612">
    <property type="entry name" value="DNA_pol_A_exo1"/>
    <property type="match status" value="1"/>
</dbReference>
<dbReference type="InterPro" id="IPR002121">
    <property type="entry name" value="HRDC_dom"/>
</dbReference>
<feature type="compositionally biased region" description="Basic and acidic residues" evidence="9">
    <location>
        <begin position="618"/>
        <end position="630"/>
    </location>
</feature>
<evidence type="ECO:0000259" key="10">
    <source>
        <dbReference type="PROSITE" id="PS50967"/>
    </source>
</evidence>
<evidence type="ECO:0000313" key="12">
    <source>
        <dbReference type="Proteomes" id="UP000292447"/>
    </source>
</evidence>
<sequence length="727" mass="82155">MSTDPYEGVLPRAMATIRAASALAAKDIKFHSSIDHKLAQDFEDLGKKLLDIANRLLQGLGPGSSAENVLEFGEAAATSEGLWKKVSDALDVFFEKADLAMDALKAPKTTSEYLHLNDASDAGLTATVHEKPQLKFKVPVDNSEKHPFVPKLTTKPHATKPLDQCMVLVDDGNGPEHYEQPYLEEIMNSAYPPLMEKVIEQPPTDWTQTAATWVDSVAELHKMVLELLKCTEIAVDLEHHDLHSYYGITCLMQISSRGADWIVDTLALRDDLSVLNEVFADPKIVKVFHGANMDIIWLQRDLGLYVVSLFDTYFASKALGFPKFSLAYLLETFAKFKTSKKYQLADWRIRPLPDVMMDYARADTHFLLNIYDQLRNSLIDVDPAKLTEVLENSRKVAAKRFEYVSFRPPTAYNSGMFSNDAISADNFIALYNIPQAKHELVRELFLWRDKLARNLDESPRFIMPSRVLVNICCLTAPITSQLLINCFTNFSKILRENLDLLTALVQTAYSNMDEPEASTYHVPKQTEFEITPQLVREMTELYSIIVENAELHGENALLADESRVFLATLQNAGFSVQIPENGSKPKLVGIDEIKERLEAVKSITFTPLKHLQSEFVDPEEKTSAEKHEPSSAEIEETTNEEPATEEIITLVPKKNRKYHSKPKPVQEEMFDYTALESKVLDKTDTKIKKKKRSYEPFGKQDVDAPQPFKGRKLAPQGKTTSFTKKRK</sequence>
<evidence type="ECO:0000256" key="7">
    <source>
        <dbReference type="ARBA" id="ARBA00023242"/>
    </source>
</evidence>
<reference evidence="12" key="1">
    <citation type="submission" date="2019-03" db="EMBL/GenBank/DDBJ databases">
        <title>Snf2 controls pulcherriminic acid biosynthesis and connects pigmentation and antifungal activity of the yeast Metschnikowia pulcherrima.</title>
        <authorList>
            <person name="Gore-Lloyd D."/>
            <person name="Sumann I."/>
            <person name="Brachmann A.O."/>
            <person name="Schneeberger K."/>
            <person name="Ortiz-Merino R.A."/>
            <person name="Moreno-Beltran M."/>
            <person name="Schlaefli M."/>
            <person name="Kirner P."/>
            <person name="Santos Kron A."/>
            <person name="Wolfe K.H."/>
            <person name="Piel J."/>
            <person name="Ahrens C.H."/>
            <person name="Henk D."/>
            <person name="Freimoser F.M."/>
        </authorList>
    </citation>
    <scope>NUCLEOTIDE SEQUENCE [LARGE SCALE GENOMIC DNA]</scope>
    <source>
        <strain evidence="12">APC 1.2</strain>
    </source>
</reference>
<dbReference type="GO" id="GO:0071037">
    <property type="term" value="P:nuclear polyadenylation-dependent snRNA catabolic process"/>
    <property type="evidence" value="ECO:0007669"/>
    <property type="project" value="TreeGrafter"/>
</dbReference>
<dbReference type="GO" id="GO:0071038">
    <property type="term" value="P:TRAMP-dependent tRNA surveillance pathway"/>
    <property type="evidence" value="ECO:0007669"/>
    <property type="project" value="TreeGrafter"/>
</dbReference>
<dbReference type="InterPro" id="IPR010997">
    <property type="entry name" value="HRDC-like_sf"/>
</dbReference>
<dbReference type="GO" id="GO:0000175">
    <property type="term" value="F:3'-5'-RNA exonuclease activity"/>
    <property type="evidence" value="ECO:0007669"/>
    <property type="project" value="InterPro"/>
</dbReference>
<dbReference type="PANTHER" id="PTHR12124">
    <property type="entry name" value="POLYMYOSITIS/SCLERODERMA AUTOANTIGEN-RELATED"/>
    <property type="match status" value="1"/>
</dbReference>
<comment type="subcellular location">
    <subcellularLocation>
        <location evidence="1">Nucleus</location>
    </subcellularLocation>
</comment>
<dbReference type="Proteomes" id="UP000292447">
    <property type="component" value="Chromosome II"/>
</dbReference>
<dbReference type="GO" id="GO:0000176">
    <property type="term" value="C:nuclear exosome (RNase complex)"/>
    <property type="evidence" value="ECO:0007669"/>
    <property type="project" value="InterPro"/>
</dbReference>
<keyword evidence="6 11" id="KW-0269">Exonuclease</keyword>
<dbReference type="InterPro" id="IPR049559">
    <property type="entry name" value="Rrp6p-like_exo"/>
</dbReference>